<accession>A0A7C5QE46</accession>
<dbReference type="Gene3D" id="3.40.50.10490">
    <property type="entry name" value="Glucose-6-phosphate isomerase like protein, domain 1"/>
    <property type="match status" value="2"/>
</dbReference>
<evidence type="ECO:0000256" key="1">
    <source>
        <dbReference type="ARBA" id="ARBA00010523"/>
    </source>
</evidence>
<evidence type="ECO:0000256" key="3">
    <source>
        <dbReference type="SAM" id="Coils"/>
    </source>
</evidence>
<dbReference type="AlphaFoldDB" id="A0A7C5QE46"/>
<dbReference type="GO" id="GO:0005975">
    <property type="term" value="P:carbohydrate metabolic process"/>
    <property type="evidence" value="ECO:0007669"/>
    <property type="project" value="InterPro"/>
</dbReference>
<organism evidence="5">
    <name type="scientific">Aquifex aeolicus</name>
    <dbReference type="NCBI Taxonomy" id="63363"/>
    <lineage>
        <taxon>Bacteria</taxon>
        <taxon>Pseudomonadati</taxon>
        <taxon>Aquificota</taxon>
        <taxon>Aquificia</taxon>
        <taxon>Aquificales</taxon>
        <taxon>Aquificaceae</taxon>
        <taxon>Aquifex</taxon>
    </lineage>
</organism>
<evidence type="ECO:0000259" key="4">
    <source>
        <dbReference type="PROSITE" id="PS51464"/>
    </source>
</evidence>
<dbReference type="GO" id="GO:1901135">
    <property type="term" value="P:carbohydrate derivative metabolic process"/>
    <property type="evidence" value="ECO:0007669"/>
    <property type="project" value="InterPro"/>
</dbReference>
<dbReference type="CDD" id="cd05017">
    <property type="entry name" value="SIS_PGI_PMI_1"/>
    <property type="match status" value="1"/>
</dbReference>
<protein>
    <submittedName>
        <fullName evidence="5">Bifunctional phosphoglucose/phosphomannose isomerase</fullName>
    </submittedName>
</protein>
<dbReference type="InterPro" id="IPR035484">
    <property type="entry name" value="SIS_PGI/PMI_1"/>
</dbReference>
<reference evidence="5" key="1">
    <citation type="journal article" date="2020" name="mSystems">
        <title>Genome- and Community-Level Interaction Insights into Carbon Utilization and Element Cycling Functions of Hydrothermarchaeota in Hydrothermal Sediment.</title>
        <authorList>
            <person name="Zhou Z."/>
            <person name="Liu Y."/>
            <person name="Xu W."/>
            <person name="Pan J."/>
            <person name="Luo Z.H."/>
            <person name="Li M."/>
        </authorList>
    </citation>
    <scope>NUCLEOTIDE SEQUENCE [LARGE SCALE GENOMIC DNA]</scope>
    <source>
        <strain evidence="5">HyVt-501</strain>
    </source>
</reference>
<dbReference type="CDD" id="cd05637">
    <property type="entry name" value="SIS_PGI_PMI_2"/>
    <property type="match status" value="1"/>
</dbReference>
<dbReference type="InterPro" id="IPR019490">
    <property type="entry name" value="Glu6P/Mann6P_isomerase_C"/>
</dbReference>
<comment type="similarity">
    <text evidence="1">Belongs to the PGI/PMI family.</text>
</comment>
<dbReference type="NCBIfam" id="NF006423">
    <property type="entry name" value="PRK08674.1-2"/>
    <property type="match status" value="1"/>
</dbReference>
<dbReference type="SUPFAM" id="SSF53697">
    <property type="entry name" value="SIS domain"/>
    <property type="match status" value="1"/>
</dbReference>
<feature type="coiled-coil region" evidence="3">
    <location>
        <begin position="146"/>
        <end position="173"/>
    </location>
</feature>
<evidence type="ECO:0000313" key="5">
    <source>
        <dbReference type="EMBL" id="HHJ63841.1"/>
    </source>
</evidence>
<dbReference type="Proteomes" id="UP000885792">
    <property type="component" value="Unassembled WGS sequence"/>
</dbReference>
<comment type="caution">
    <text evidence="5">The sequence shown here is derived from an EMBL/GenBank/DDBJ whole genome shotgun (WGS) entry which is preliminary data.</text>
</comment>
<feature type="domain" description="SIS" evidence="4">
    <location>
        <begin position="17"/>
        <end position="153"/>
    </location>
</feature>
<dbReference type="GO" id="GO:0004347">
    <property type="term" value="F:glucose-6-phosphate isomerase activity"/>
    <property type="evidence" value="ECO:0007669"/>
    <property type="project" value="InterPro"/>
</dbReference>
<dbReference type="GO" id="GO:0004476">
    <property type="term" value="F:mannose-6-phosphate isomerase activity"/>
    <property type="evidence" value="ECO:0007669"/>
    <property type="project" value="InterPro"/>
</dbReference>
<dbReference type="EMBL" id="DRNB01000110">
    <property type="protein sequence ID" value="HHJ63841.1"/>
    <property type="molecule type" value="Genomic_DNA"/>
</dbReference>
<dbReference type="PROSITE" id="PS51464">
    <property type="entry name" value="SIS"/>
    <property type="match status" value="1"/>
</dbReference>
<gene>
    <name evidence="5" type="ORF">ENJ61_02940</name>
</gene>
<dbReference type="InterPro" id="IPR046348">
    <property type="entry name" value="SIS_dom_sf"/>
</dbReference>
<proteinExistence type="inferred from homology"/>
<name>A0A7C5QE46_AQUAO</name>
<dbReference type="Pfam" id="PF01380">
    <property type="entry name" value="SIS"/>
    <property type="match status" value="1"/>
</dbReference>
<sequence>MMSPEEMLRTFPDQLEWEEFDLDPSSFGRVIFCGMGGSGIVGDIAVRWMEHRGSSVPAVSYRGYGLPPWAGEGDLVVCTSYSGNTEETVSNFLTAVERGATVIAISSGGKLRELSQQHGTRHIEIPGGFAPRYALGFMLSKLLSLLNIDRGELEEARENLRSSLEECARQGEEIARRLYGYVPVMYATPLTEVCAFRWKTQINENSKTQAYFAVLPEMHHNEVVGLDNAQIRSKCAFILMQDAGDHERVLRRVDITADLLRDLGVVPLRLSGKGNSYLSRLLHLIFTGDWASYHLALKYGFDPLPVKIIDYIKGELSKG</sequence>
<keyword evidence="3" id="KW-0175">Coiled coil</keyword>
<dbReference type="NCBIfam" id="TIGR02128">
    <property type="entry name" value="G6PI_arch"/>
    <property type="match status" value="1"/>
</dbReference>
<dbReference type="GO" id="GO:0097367">
    <property type="term" value="F:carbohydrate derivative binding"/>
    <property type="evidence" value="ECO:0007669"/>
    <property type="project" value="InterPro"/>
</dbReference>
<dbReference type="Pfam" id="PF10432">
    <property type="entry name" value="bact-PGI_C"/>
    <property type="match status" value="1"/>
</dbReference>
<keyword evidence="2 5" id="KW-0413">Isomerase</keyword>
<evidence type="ECO:0000256" key="2">
    <source>
        <dbReference type="ARBA" id="ARBA00023235"/>
    </source>
</evidence>
<dbReference type="InterPro" id="IPR001347">
    <property type="entry name" value="SIS_dom"/>
</dbReference>